<dbReference type="InterPro" id="IPR036388">
    <property type="entry name" value="WH-like_DNA-bd_sf"/>
</dbReference>
<gene>
    <name evidence="1" type="ORF">SAMN05216266_120101</name>
</gene>
<name>A0A1I1C330_9PSEU</name>
<accession>A0A1I1C330</accession>
<proteinExistence type="predicted"/>
<organism evidence="1 2">
    <name type="scientific">Amycolatopsis marina</name>
    <dbReference type="NCBI Taxonomy" id="490629"/>
    <lineage>
        <taxon>Bacteria</taxon>
        <taxon>Bacillati</taxon>
        <taxon>Actinomycetota</taxon>
        <taxon>Actinomycetes</taxon>
        <taxon>Pseudonocardiales</taxon>
        <taxon>Pseudonocardiaceae</taxon>
        <taxon>Amycolatopsis</taxon>
    </lineage>
</organism>
<evidence type="ECO:0000313" key="2">
    <source>
        <dbReference type="Proteomes" id="UP000243799"/>
    </source>
</evidence>
<evidence type="ECO:0000313" key="1">
    <source>
        <dbReference type="EMBL" id="SFB57065.1"/>
    </source>
</evidence>
<dbReference type="STRING" id="490629.SAMN05216266_120101"/>
<sequence length="133" mass="14807">MDQLHEPKSEALRALYWRDEILQLMFWIKGEGLGERVDPELLDRFLGVQTTVGIRYLDRLVDEGLLDRDPDGRYGLTEQGHQHGARVFAHEFADLTQPGHGECGPDCWCHMSVAEAEACLDGRSGTGERGAGG</sequence>
<keyword evidence="2" id="KW-1185">Reference proteome</keyword>
<reference evidence="2" key="1">
    <citation type="submission" date="2016-10" db="EMBL/GenBank/DDBJ databases">
        <authorList>
            <person name="Varghese N."/>
            <person name="Submissions S."/>
        </authorList>
    </citation>
    <scope>NUCLEOTIDE SEQUENCE [LARGE SCALE GENOMIC DNA]</scope>
    <source>
        <strain evidence="2">CGMCC 4.3568</strain>
    </source>
</reference>
<protein>
    <submittedName>
        <fullName evidence="1">Uncharacterized protein</fullName>
    </submittedName>
</protein>
<dbReference type="Gene3D" id="1.10.10.10">
    <property type="entry name" value="Winged helix-like DNA-binding domain superfamily/Winged helix DNA-binding domain"/>
    <property type="match status" value="1"/>
</dbReference>
<dbReference type="EMBL" id="FOKG01000020">
    <property type="protein sequence ID" value="SFB57065.1"/>
    <property type="molecule type" value="Genomic_DNA"/>
</dbReference>
<dbReference type="AlphaFoldDB" id="A0A1I1C330"/>
<dbReference type="Proteomes" id="UP000243799">
    <property type="component" value="Unassembled WGS sequence"/>
</dbReference>